<dbReference type="GO" id="GO:0022857">
    <property type="term" value="F:transmembrane transporter activity"/>
    <property type="evidence" value="ECO:0007669"/>
    <property type="project" value="InterPro"/>
</dbReference>
<name>A0A1V8TB40_9PEZI</name>
<feature type="transmembrane region" description="Helical" evidence="6">
    <location>
        <begin position="276"/>
        <end position="298"/>
    </location>
</feature>
<dbReference type="InterPro" id="IPR002293">
    <property type="entry name" value="AA/rel_permease1"/>
</dbReference>
<feature type="transmembrane region" description="Helical" evidence="6">
    <location>
        <begin position="36"/>
        <end position="61"/>
    </location>
</feature>
<organism evidence="7 8">
    <name type="scientific">Cryoendolithus antarcticus</name>
    <dbReference type="NCBI Taxonomy" id="1507870"/>
    <lineage>
        <taxon>Eukaryota</taxon>
        <taxon>Fungi</taxon>
        <taxon>Dikarya</taxon>
        <taxon>Ascomycota</taxon>
        <taxon>Pezizomycotina</taxon>
        <taxon>Dothideomycetes</taxon>
        <taxon>Dothideomycetidae</taxon>
        <taxon>Cladosporiales</taxon>
        <taxon>Cladosporiaceae</taxon>
        <taxon>Cryoendolithus</taxon>
    </lineage>
</organism>
<dbReference type="PANTHER" id="PTHR45649">
    <property type="entry name" value="AMINO-ACID PERMEASE BAT1"/>
    <property type="match status" value="1"/>
</dbReference>
<dbReference type="PANTHER" id="PTHR45649:SF26">
    <property type="entry name" value="OS04G0435100 PROTEIN"/>
    <property type="match status" value="1"/>
</dbReference>
<reference evidence="8" key="1">
    <citation type="submission" date="2017-03" db="EMBL/GenBank/DDBJ databases">
        <title>Genomes of endolithic fungi from Antarctica.</title>
        <authorList>
            <person name="Coleine C."/>
            <person name="Masonjones S."/>
            <person name="Stajich J.E."/>
        </authorList>
    </citation>
    <scope>NUCLEOTIDE SEQUENCE [LARGE SCALE GENOMIC DNA]</scope>
    <source>
        <strain evidence="8">CCFEE 5527</strain>
    </source>
</reference>
<comment type="subcellular location">
    <subcellularLocation>
        <location evidence="1">Membrane</location>
        <topology evidence="1">Multi-pass membrane protein</topology>
    </subcellularLocation>
</comment>
<feature type="transmembrane region" description="Helical" evidence="6">
    <location>
        <begin position="379"/>
        <end position="403"/>
    </location>
</feature>
<dbReference type="AlphaFoldDB" id="A0A1V8TB40"/>
<evidence type="ECO:0000313" key="8">
    <source>
        <dbReference type="Proteomes" id="UP000192596"/>
    </source>
</evidence>
<dbReference type="Gene3D" id="1.20.1740.10">
    <property type="entry name" value="Amino acid/polyamine transporter I"/>
    <property type="match status" value="1"/>
</dbReference>
<comment type="caution">
    <text evidence="7">The sequence shown here is derived from an EMBL/GenBank/DDBJ whole genome shotgun (WGS) entry which is preliminary data.</text>
</comment>
<keyword evidence="4 6" id="KW-1133">Transmembrane helix</keyword>
<feature type="transmembrane region" description="Helical" evidence="6">
    <location>
        <begin position="189"/>
        <end position="209"/>
    </location>
</feature>
<dbReference type="PIRSF" id="PIRSF006060">
    <property type="entry name" value="AA_transporter"/>
    <property type="match status" value="1"/>
</dbReference>
<protein>
    <recommendedName>
        <fullName evidence="9">Amino acid permease/ SLC12A domain-containing protein</fullName>
    </recommendedName>
</protein>
<proteinExistence type="predicted"/>
<keyword evidence="5 6" id="KW-0472">Membrane</keyword>
<keyword evidence="8" id="KW-1185">Reference proteome</keyword>
<feature type="transmembrane region" description="Helical" evidence="6">
    <location>
        <begin position="126"/>
        <end position="150"/>
    </location>
</feature>
<sequence>MNKLRRQSVTAEDDIADEGRLGELGYKQELRRDWGLIHNFGVSFSIISVITGITTLFQYGLTTGGPAVMTVGWIIVSFFTFFIALAMAEITSAHPTAGGPYFWAAMLAPNNYLAAFFSWVTGWFNFVGQFAVTTGIVFGCANLIATLATVKSGFVPTPGKIIGIHAAILVSMGLVNTFGVRYLRYLNNTSIVLHSLGIASFAIAVVAAAPTHQSAKDVFAHFNDATGDPGWGERASPAYVACIGILFSQYTLTGFDASAHLSEETHNASRSAPYGVLMSVGVSALFGFFLILCLLFSIQDFDATVGSQYLQPVLQILLDIFGENGAIALFTLIIVCVWHCGLFSITSNSRMFFSFSRDRGIPHFFHHVDKRFKSPIRTIWLAVLLAFLLALPSLGSSVAFAAATSIATIGLYISYGIPIMIGLIWHKNFVKGPFNLGVLSRPIAAVACLWIGFITIVFCLPSLNPVTSQTVNYSCVAVGIVGIFAMGSWFLWAHKWFTGPIRQIEAEALGIDIDTPGALEQLEMEKEKIGAAAYANGAH</sequence>
<evidence type="ECO:0000313" key="7">
    <source>
        <dbReference type="EMBL" id="OQO08580.1"/>
    </source>
</evidence>
<feature type="transmembrane region" description="Helical" evidence="6">
    <location>
        <begin position="100"/>
        <end position="120"/>
    </location>
</feature>
<dbReference type="Pfam" id="PF13520">
    <property type="entry name" value="AA_permease_2"/>
    <property type="match status" value="1"/>
</dbReference>
<evidence type="ECO:0000256" key="6">
    <source>
        <dbReference type="SAM" id="Phobius"/>
    </source>
</evidence>
<feature type="transmembrane region" description="Helical" evidence="6">
    <location>
        <begin position="162"/>
        <end position="183"/>
    </location>
</feature>
<dbReference type="GO" id="GO:0016020">
    <property type="term" value="C:membrane"/>
    <property type="evidence" value="ECO:0007669"/>
    <property type="project" value="UniProtKB-SubCell"/>
</dbReference>
<evidence type="ECO:0000256" key="5">
    <source>
        <dbReference type="ARBA" id="ARBA00023136"/>
    </source>
</evidence>
<evidence type="ECO:0000256" key="3">
    <source>
        <dbReference type="ARBA" id="ARBA00022692"/>
    </source>
</evidence>
<keyword evidence="2" id="KW-0813">Transport</keyword>
<accession>A0A1V8TB40</accession>
<dbReference type="STRING" id="1507870.A0A1V8TB40"/>
<gene>
    <name evidence="7" type="ORF">B0A48_06450</name>
</gene>
<dbReference type="InParanoid" id="A0A1V8TB40"/>
<evidence type="ECO:0000256" key="4">
    <source>
        <dbReference type="ARBA" id="ARBA00022989"/>
    </source>
</evidence>
<evidence type="ECO:0008006" key="9">
    <source>
        <dbReference type="Google" id="ProtNLM"/>
    </source>
</evidence>
<feature type="transmembrane region" description="Helical" evidence="6">
    <location>
        <begin position="470"/>
        <end position="492"/>
    </location>
</feature>
<keyword evidence="3 6" id="KW-0812">Transmembrane</keyword>
<dbReference type="OrthoDB" id="10054429at2759"/>
<evidence type="ECO:0000256" key="1">
    <source>
        <dbReference type="ARBA" id="ARBA00004141"/>
    </source>
</evidence>
<dbReference type="EMBL" id="NAJO01000012">
    <property type="protein sequence ID" value="OQO08580.1"/>
    <property type="molecule type" value="Genomic_DNA"/>
</dbReference>
<evidence type="ECO:0000256" key="2">
    <source>
        <dbReference type="ARBA" id="ARBA00022448"/>
    </source>
</evidence>
<feature type="transmembrane region" description="Helical" evidence="6">
    <location>
        <begin position="67"/>
        <end position="88"/>
    </location>
</feature>
<feature type="transmembrane region" description="Helical" evidence="6">
    <location>
        <begin position="326"/>
        <end position="345"/>
    </location>
</feature>
<feature type="transmembrane region" description="Helical" evidence="6">
    <location>
        <begin position="438"/>
        <end position="458"/>
    </location>
</feature>
<dbReference type="Proteomes" id="UP000192596">
    <property type="component" value="Unassembled WGS sequence"/>
</dbReference>
<feature type="transmembrane region" description="Helical" evidence="6">
    <location>
        <begin position="409"/>
        <end position="426"/>
    </location>
</feature>